<evidence type="ECO:0000256" key="1">
    <source>
        <dbReference type="ARBA" id="ARBA00019309"/>
    </source>
</evidence>
<dbReference type="GO" id="GO:0048315">
    <property type="term" value="P:conidium formation"/>
    <property type="evidence" value="ECO:0007669"/>
    <property type="project" value="UniProtKB-KW"/>
</dbReference>
<name>A0AAF0ILL8_9EURO</name>
<feature type="domain" description="HTH APSES-type" evidence="6">
    <location>
        <begin position="75"/>
        <end position="185"/>
    </location>
</feature>
<dbReference type="SUPFAM" id="SSF54616">
    <property type="entry name" value="DNA-binding domain of Mlu1-box binding protein MBP1"/>
    <property type="match status" value="1"/>
</dbReference>
<reference evidence="7" key="1">
    <citation type="submission" date="2023-03" db="EMBL/GenBank/DDBJ databases">
        <title>Emydomyces testavorans Genome Sequence.</title>
        <authorList>
            <person name="Hoyer L."/>
        </authorList>
    </citation>
    <scope>NUCLEOTIDE SEQUENCE</scope>
    <source>
        <strain evidence="7">16-2883</strain>
    </source>
</reference>
<dbReference type="GO" id="GO:0070197">
    <property type="term" value="P:meiotic attachment of telomere to nuclear envelope"/>
    <property type="evidence" value="ECO:0007669"/>
    <property type="project" value="InterPro"/>
</dbReference>
<evidence type="ECO:0000256" key="2">
    <source>
        <dbReference type="ARBA" id="ARBA00022969"/>
    </source>
</evidence>
<organism evidence="7 8">
    <name type="scientific">Emydomyces testavorans</name>
    <dbReference type="NCBI Taxonomy" id="2070801"/>
    <lineage>
        <taxon>Eukaryota</taxon>
        <taxon>Fungi</taxon>
        <taxon>Dikarya</taxon>
        <taxon>Ascomycota</taxon>
        <taxon>Pezizomycotina</taxon>
        <taxon>Eurotiomycetes</taxon>
        <taxon>Eurotiomycetidae</taxon>
        <taxon>Onygenales</taxon>
        <taxon>Nannizziopsiaceae</taxon>
        <taxon>Emydomyces</taxon>
    </lineage>
</organism>
<dbReference type="InterPro" id="IPR018004">
    <property type="entry name" value="KilA/APSES_HTH"/>
</dbReference>
<feature type="compositionally biased region" description="Basic residues" evidence="5">
    <location>
        <begin position="229"/>
        <end position="241"/>
    </location>
</feature>
<feature type="region of interest" description="Disordered" evidence="5">
    <location>
        <begin position="176"/>
        <end position="257"/>
    </location>
</feature>
<dbReference type="InterPro" id="IPR003163">
    <property type="entry name" value="Tscrpt_reg_HTH_APSES-type"/>
</dbReference>
<evidence type="ECO:0000313" key="8">
    <source>
        <dbReference type="Proteomes" id="UP001219355"/>
    </source>
</evidence>
<dbReference type="Gene3D" id="3.10.260.10">
    <property type="entry name" value="Transcription regulator HTH, APSES-type DNA-binding domain"/>
    <property type="match status" value="1"/>
</dbReference>
<feature type="region of interest" description="Disordered" evidence="5">
    <location>
        <begin position="370"/>
        <end position="411"/>
    </location>
</feature>
<proteinExistence type="predicted"/>
<feature type="compositionally biased region" description="Low complexity" evidence="5">
    <location>
        <begin position="245"/>
        <end position="257"/>
    </location>
</feature>
<evidence type="ECO:0000256" key="5">
    <source>
        <dbReference type="SAM" id="MobiDB-lite"/>
    </source>
</evidence>
<dbReference type="PROSITE" id="PS51299">
    <property type="entry name" value="HTH_APSES"/>
    <property type="match status" value="1"/>
</dbReference>
<feature type="compositionally biased region" description="Low complexity" evidence="5">
    <location>
        <begin position="214"/>
        <end position="228"/>
    </location>
</feature>
<keyword evidence="2" id="KW-0749">Sporulation</keyword>
<keyword evidence="3" id="KW-0183">Conidiation</keyword>
<keyword evidence="8" id="KW-1185">Reference proteome</keyword>
<accession>A0AAF0ILL8</accession>
<dbReference type="GO" id="GO:0044820">
    <property type="term" value="P:mitotic telomere tethering at nuclear periphery"/>
    <property type="evidence" value="ECO:0007669"/>
    <property type="project" value="TreeGrafter"/>
</dbReference>
<dbReference type="GO" id="GO:0030435">
    <property type="term" value="P:sporulation resulting in formation of a cellular spore"/>
    <property type="evidence" value="ECO:0007669"/>
    <property type="project" value="UniProtKB-KW"/>
</dbReference>
<dbReference type="SMART" id="SM01252">
    <property type="entry name" value="KilA-N"/>
    <property type="match status" value="1"/>
</dbReference>
<dbReference type="GO" id="GO:1990862">
    <property type="term" value="C:nuclear membrane complex Bqt3-Bqt4"/>
    <property type="evidence" value="ECO:0007669"/>
    <property type="project" value="InterPro"/>
</dbReference>
<dbReference type="AlphaFoldDB" id="A0AAF0ILL8"/>
<dbReference type="FunFam" id="3.10.260.10:FF:000002">
    <property type="entry name" value="APSES transcription factor, putative"/>
    <property type="match status" value="1"/>
</dbReference>
<dbReference type="InterPro" id="IPR037548">
    <property type="entry name" value="Bqt4"/>
</dbReference>
<dbReference type="PANTHER" id="PTHR38044:SF1">
    <property type="entry name" value="BOUQUET FORMATION PROTEIN 4"/>
    <property type="match status" value="1"/>
</dbReference>
<dbReference type="EMBL" id="CP120630">
    <property type="protein sequence ID" value="WEW60912.1"/>
    <property type="molecule type" value="Genomic_DNA"/>
</dbReference>
<dbReference type="PANTHER" id="PTHR38044">
    <property type="entry name" value="BOUQUET FORMATION PROTEIN 4"/>
    <property type="match status" value="1"/>
</dbReference>
<evidence type="ECO:0000256" key="3">
    <source>
        <dbReference type="ARBA" id="ARBA00023321"/>
    </source>
</evidence>
<feature type="compositionally biased region" description="Low complexity" evidence="5">
    <location>
        <begin position="178"/>
        <end position="188"/>
    </location>
</feature>
<gene>
    <name evidence="7" type="ORF">PRK78_006400</name>
</gene>
<evidence type="ECO:0000259" key="6">
    <source>
        <dbReference type="PROSITE" id="PS51299"/>
    </source>
</evidence>
<evidence type="ECO:0000313" key="7">
    <source>
        <dbReference type="EMBL" id="WEW60912.1"/>
    </source>
</evidence>
<dbReference type="Proteomes" id="UP001219355">
    <property type="component" value="Chromosome 4"/>
</dbReference>
<protein>
    <recommendedName>
        <fullName evidence="1">Cell pattern formation-associated protein stuA</fullName>
    </recommendedName>
    <alternativeName>
        <fullName evidence="4">Stunted protein A</fullName>
    </alternativeName>
</protein>
<dbReference type="InterPro" id="IPR036887">
    <property type="entry name" value="HTH_APSES_sf"/>
</dbReference>
<evidence type="ECO:0000256" key="4">
    <source>
        <dbReference type="ARBA" id="ARBA00031907"/>
    </source>
</evidence>
<sequence length="438" mass="48385">MSLHPVSDPSVFLRFDRAWEAVIGSNLRRRHHEELLSRRRLGSTNLTVRPDHVGTSNATRPENLGVFEYAHLRAPLPKNLKGSEIFPMSSSQHPDTYFLMRRSKDGYVSATGMFKIAFPWAKQTEEKSEREYLRSRPETSAEEVAGNLWIAPELALELAKEYKMAHWVRALLDPTDISQNSSKSPSKSEQVITSPPKFDISKIDSSTFAPPPSAARSRSLRSTSPSKSATKKAIPRKKQSRAQKEASTPSAAAASESLQNSLDAVTSVVETTSVADKVVIEQSEQHAKTNGEQEANESEEEIIPVKKSTDSVKINVESETVVNPTEDLETTRTNVTVEMPNGIPEMPLPQDTEEMIAKAKEMVEEAVKLQEEQLEAGNPSSKASRKRKVAPSAEEGEVDTEGVSAQPAKKARLLEARLRRERVRNRALIGVTATLAIA</sequence>
<dbReference type="GO" id="GO:0003677">
    <property type="term" value="F:DNA binding"/>
    <property type="evidence" value="ECO:0007669"/>
    <property type="project" value="InterPro"/>
</dbReference>